<dbReference type="PROSITE" id="PS00761">
    <property type="entry name" value="SPASE_I_3"/>
    <property type="match status" value="1"/>
</dbReference>
<dbReference type="InterPro" id="IPR019533">
    <property type="entry name" value="Peptidase_S26"/>
</dbReference>
<evidence type="ECO:0000259" key="7">
    <source>
        <dbReference type="Pfam" id="PF10502"/>
    </source>
</evidence>
<dbReference type="CDD" id="cd06462">
    <property type="entry name" value="Peptidase_S24_S26"/>
    <property type="match status" value="1"/>
</dbReference>
<proteinExistence type="inferred from homology"/>
<dbReference type="GO" id="GO:0009003">
    <property type="term" value="F:signal peptidase activity"/>
    <property type="evidence" value="ECO:0007669"/>
    <property type="project" value="UniProtKB-EC"/>
</dbReference>
<sequence>MRTEVTGRPRRWRPLLLVRGHSMEPSLADGRVVMTLPVGGRARRGDVVALHLGAGPRLVKRLVAGPGDIVELESGRLRVNDVELDGPRVPGAFVQTWTVPPEHWFVVGDNRSVSTDSRSWAEPFVPSSAIQGRVLGVAPIVNR</sequence>
<evidence type="ECO:0000256" key="6">
    <source>
        <dbReference type="RuleBase" id="RU362042"/>
    </source>
</evidence>
<dbReference type="EMBL" id="JBHSUA010000015">
    <property type="protein sequence ID" value="MFC6396753.1"/>
    <property type="molecule type" value="Genomic_DNA"/>
</dbReference>
<dbReference type="InterPro" id="IPR019757">
    <property type="entry name" value="Pept_S26A_signal_pept_1_Lys-AS"/>
</dbReference>
<dbReference type="EC" id="3.4.21.89" evidence="4 6"/>
<reference evidence="9" key="1">
    <citation type="journal article" date="2019" name="Int. J. Syst. Evol. Microbiol.">
        <title>The Global Catalogue of Microorganisms (GCM) 10K type strain sequencing project: providing services to taxonomists for standard genome sequencing and annotation.</title>
        <authorList>
            <consortium name="The Broad Institute Genomics Platform"/>
            <consortium name="The Broad Institute Genome Sequencing Center for Infectious Disease"/>
            <person name="Wu L."/>
            <person name="Ma J."/>
        </authorList>
    </citation>
    <scope>NUCLEOTIDE SEQUENCE [LARGE SCALE GENOMIC DNA]</scope>
    <source>
        <strain evidence="9">CGMCC 1.15277</strain>
    </source>
</reference>
<evidence type="ECO:0000313" key="9">
    <source>
        <dbReference type="Proteomes" id="UP001596266"/>
    </source>
</evidence>
<dbReference type="SUPFAM" id="SSF51306">
    <property type="entry name" value="LexA/Signal peptidase"/>
    <property type="match status" value="1"/>
</dbReference>
<keyword evidence="9" id="KW-1185">Reference proteome</keyword>
<evidence type="ECO:0000256" key="2">
    <source>
        <dbReference type="ARBA" id="ARBA00004401"/>
    </source>
</evidence>
<dbReference type="InterPro" id="IPR019758">
    <property type="entry name" value="Pept_S26A_signal_pept_1_CS"/>
</dbReference>
<gene>
    <name evidence="8" type="primary">lepB</name>
    <name evidence="8" type="ORF">ACFP57_07100</name>
</gene>
<dbReference type="InterPro" id="IPR036286">
    <property type="entry name" value="LexA/Signal_pep-like_sf"/>
</dbReference>
<comment type="catalytic activity">
    <reaction evidence="1 6">
        <text>Cleavage of hydrophobic, N-terminal signal or leader sequences from secreted and periplasmic proteins.</text>
        <dbReference type="EC" id="3.4.21.89"/>
    </reaction>
</comment>
<comment type="similarity">
    <text evidence="3 6">Belongs to the peptidase S26 family.</text>
</comment>
<dbReference type="InterPro" id="IPR000223">
    <property type="entry name" value="Pept_S26A_signal_pept_1"/>
</dbReference>
<keyword evidence="5 6" id="KW-0378">Hydrolase</keyword>
<comment type="caution">
    <text evidence="8">The sequence shown here is derived from an EMBL/GenBank/DDBJ whole genome shotgun (WGS) entry which is preliminary data.</text>
</comment>
<dbReference type="Proteomes" id="UP001596266">
    <property type="component" value="Unassembled WGS sequence"/>
</dbReference>
<evidence type="ECO:0000313" key="8">
    <source>
        <dbReference type="EMBL" id="MFC6396753.1"/>
    </source>
</evidence>
<dbReference type="RefSeq" id="WP_386769263.1">
    <property type="nucleotide sequence ID" value="NZ_JBHSUA010000015.1"/>
</dbReference>
<dbReference type="NCBIfam" id="TIGR02227">
    <property type="entry name" value="sigpep_I_bact"/>
    <property type="match status" value="1"/>
</dbReference>
<organism evidence="8 9">
    <name type="scientific">Luteococcus sanguinis</name>
    <dbReference type="NCBI Taxonomy" id="174038"/>
    <lineage>
        <taxon>Bacteria</taxon>
        <taxon>Bacillati</taxon>
        <taxon>Actinomycetota</taxon>
        <taxon>Actinomycetes</taxon>
        <taxon>Propionibacteriales</taxon>
        <taxon>Propionibacteriaceae</taxon>
        <taxon>Luteococcus</taxon>
    </lineage>
</organism>
<name>A0ABW1X2B9_9ACTN</name>
<dbReference type="Pfam" id="PF10502">
    <property type="entry name" value="Peptidase_S26"/>
    <property type="match status" value="1"/>
</dbReference>
<accession>A0ABW1X2B9</accession>
<dbReference type="PROSITE" id="PS00760">
    <property type="entry name" value="SPASE_I_2"/>
    <property type="match status" value="1"/>
</dbReference>
<dbReference type="PANTHER" id="PTHR43390:SF1">
    <property type="entry name" value="CHLOROPLAST PROCESSING PEPTIDASE"/>
    <property type="match status" value="1"/>
</dbReference>
<evidence type="ECO:0000256" key="1">
    <source>
        <dbReference type="ARBA" id="ARBA00000677"/>
    </source>
</evidence>
<dbReference type="PRINTS" id="PR00727">
    <property type="entry name" value="LEADERPTASE"/>
</dbReference>
<comment type="subcellular location">
    <subcellularLocation>
        <location evidence="2">Cell membrane</location>
        <topology evidence="2">Single-pass type II membrane protein</topology>
    </subcellularLocation>
    <subcellularLocation>
        <location evidence="6">Membrane</location>
        <topology evidence="6">Single-pass type II membrane protein</topology>
    </subcellularLocation>
</comment>
<dbReference type="PANTHER" id="PTHR43390">
    <property type="entry name" value="SIGNAL PEPTIDASE I"/>
    <property type="match status" value="1"/>
</dbReference>
<evidence type="ECO:0000256" key="5">
    <source>
        <dbReference type="ARBA" id="ARBA00022801"/>
    </source>
</evidence>
<evidence type="ECO:0000256" key="3">
    <source>
        <dbReference type="ARBA" id="ARBA00009370"/>
    </source>
</evidence>
<keyword evidence="6" id="KW-0645">Protease</keyword>
<evidence type="ECO:0000256" key="4">
    <source>
        <dbReference type="ARBA" id="ARBA00013208"/>
    </source>
</evidence>
<protein>
    <recommendedName>
        <fullName evidence="4 6">Signal peptidase I</fullName>
        <ecNumber evidence="4 6">3.4.21.89</ecNumber>
    </recommendedName>
</protein>
<feature type="domain" description="Peptidase S26" evidence="7">
    <location>
        <begin position="17"/>
        <end position="134"/>
    </location>
</feature>
<dbReference type="Gene3D" id="2.10.109.10">
    <property type="entry name" value="Umud Fragment, subunit A"/>
    <property type="match status" value="1"/>
</dbReference>